<dbReference type="GO" id="GO:0006897">
    <property type="term" value="P:endocytosis"/>
    <property type="evidence" value="ECO:0007669"/>
    <property type="project" value="UniProtKB-KW"/>
</dbReference>
<keyword evidence="5" id="KW-0813">Transport</keyword>
<dbReference type="GO" id="GO:0004439">
    <property type="term" value="F:phosphatidylinositol-4,5-bisphosphate 5-phosphatase activity"/>
    <property type="evidence" value="ECO:0007669"/>
    <property type="project" value="UniProtKB-EC"/>
</dbReference>
<name>A0A9P6WFP8_MAUEX</name>
<evidence type="ECO:0000313" key="13">
    <source>
        <dbReference type="Proteomes" id="UP000750334"/>
    </source>
</evidence>
<evidence type="ECO:0000256" key="8">
    <source>
        <dbReference type="ARBA" id="ARBA00022801"/>
    </source>
</evidence>
<evidence type="ECO:0000259" key="11">
    <source>
        <dbReference type="PROSITE" id="PS50275"/>
    </source>
</evidence>
<feature type="compositionally biased region" description="Basic and acidic residues" evidence="10">
    <location>
        <begin position="990"/>
        <end position="1022"/>
    </location>
</feature>
<reference evidence="12 13" key="1">
    <citation type="submission" date="2020-11" db="EMBL/GenBank/DDBJ databases">
        <title>Kefir isolates.</title>
        <authorList>
            <person name="Marcisauskas S."/>
            <person name="Kim Y."/>
            <person name="Blasche S."/>
        </authorList>
    </citation>
    <scope>NUCLEOTIDE SEQUENCE [LARGE SCALE GENOMIC DNA]</scope>
    <source>
        <strain evidence="12 13">OG2</strain>
    </source>
</reference>
<evidence type="ECO:0000313" key="12">
    <source>
        <dbReference type="EMBL" id="KAG0671340.1"/>
    </source>
</evidence>
<keyword evidence="8" id="KW-0378">Hydrolase</keyword>
<keyword evidence="6" id="KW-0963">Cytoplasm</keyword>
<dbReference type="PROSITE" id="PS50275">
    <property type="entry name" value="SAC"/>
    <property type="match status" value="1"/>
</dbReference>
<dbReference type="SUPFAM" id="SSF56219">
    <property type="entry name" value="DNase I-like"/>
    <property type="match status" value="1"/>
</dbReference>
<protein>
    <recommendedName>
        <fullName evidence="4">phosphoinositide 5-phosphatase</fullName>
        <ecNumber evidence="4">3.1.3.36</ecNumber>
    </recommendedName>
</protein>
<evidence type="ECO:0000256" key="6">
    <source>
        <dbReference type="ARBA" id="ARBA00022490"/>
    </source>
</evidence>
<dbReference type="Pfam" id="PF02383">
    <property type="entry name" value="Syja_N"/>
    <property type="match status" value="1"/>
</dbReference>
<comment type="similarity">
    <text evidence="3">In the central section; belongs to the inositol 1,4,5-trisphosphate 5-phosphatase family.</text>
</comment>
<dbReference type="GO" id="GO:0046856">
    <property type="term" value="P:phosphatidylinositol dephosphorylation"/>
    <property type="evidence" value="ECO:0007669"/>
    <property type="project" value="InterPro"/>
</dbReference>
<dbReference type="InterPro" id="IPR002013">
    <property type="entry name" value="SAC_dom"/>
</dbReference>
<keyword evidence="9" id="KW-0653">Protein transport</keyword>
<comment type="subcellular location">
    <subcellularLocation>
        <location evidence="1">Cytoplasm</location>
    </subcellularLocation>
</comment>
<dbReference type="AlphaFoldDB" id="A0A9P6WFP8"/>
<evidence type="ECO:0000256" key="1">
    <source>
        <dbReference type="ARBA" id="ARBA00004496"/>
    </source>
</evidence>
<dbReference type="EC" id="3.1.3.36" evidence="4"/>
<dbReference type="Gene3D" id="3.60.10.10">
    <property type="entry name" value="Endonuclease/exonuclease/phosphatase"/>
    <property type="match status" value="1"/>
</dbReference>
<comment type="caution">
    <text evidence="12">The sequence shown here is derived from an EMBL/GenBank/DDBJ whole genome shotgun (WGS) entry which is preliminary data.</text>
</comment>
<feature type="compositionally biased region" description="Low complexity" evidence="10">
    <location>
        <begin position="901"/>
        <end position="913"/>
    </location>
</feature>
<organism evidence="12 13">
    <name type="scientific">Maudiozyma exigua</name>
    <name type="common">Yeast</name>
    <name type="synonym">Kazachstania exigua</name>
    <dbReference type="NCBI Taxonomy" id="34358"/>
    <lineage>
        <taxon>Eukaryota</taxon>
        <taxon>Fungi</taxon>
        <taxon>Dikarya</taxon>
        <taxon>Ascomycota</taxon>
        <taxon>Saccharomycotina</taxon>
        <taxon>Saccharomycetes</taxon>
        <taxon>Saccharomycetales</taxon>
        <taxon>Saccharomycetaceae</taxon>
        <taxon>Maudiozyma</taxon>
    </lineage>
</organism>
<feature type="domain" description="SAC" evidence="11">
    <location>
        <begin position="110"/>
        <end position="451"/>
    </location>
</feature>
<dbReference type="GO" id="GO:0005737">
    <property type="term" value="C:cytoplasm"/>
    <property type="evidence" value="ECO:0007669"/>
    <property type="project" value="UniProtKB-SubCell"/>
</dbReference>
<dbReference type="PANTHER" id="PTHR11200:SF257">
    <property type="entry name" value="PHOSPHOINOSITIDE 5-PHOSPHATASE"/>
    <property type="match status" value="1"/>
</dbReference>
<evidence type="ECO:0000256" key="4">
    <source>
        <dbReference type="ARBA" id="ARBA00013044"/>
    </source>
</evidence>
<dbReference type="GO" id="GO:0016020">
    <property type="term" value="C:membrane"/>
    <property type="evidence" value="ECO:0007669"/>
    <property type="project" value="TreeGrafter"/>
</dbReference>
<dbReference type="EMBL" id="PUHR01000013">
    <property type="protein sequence ID" value="KAG0671340.1"/>
    <property type="molecule type" value="Genomic_DNA"/>
</dbReference>
<accession>A0A9P6WFP8</accession>
<evidence type="ECO:0000256" key="10">
    <source>
        <dbReference type="SAM" id="MobiDB-lite"/>
    </source>
</evidence>
<gene>
    <name evidence="12" type="primary">INP52</name>
    <name evidence="12" type="ORF">C6P45_000794</name>
</gene>
<feature type="compositionally biased region" description="Low complexity" evidence="10">
    <location>
        <begin position="940"/>
        <end position="956"/>
    </location>
</feature>
<dbReference type="GO" id="GO:0015031">
    <property type="term" value="P:protein transport"/>
    <property type="evidence" value="ECO:0007669"/>
    <property type="project" value="UniProtKB-KW"/>
</dbReference>
<evidence type="ECO:0000256" key="9">
    <source>
        <dbReference type="ARBA" id="ARBA00022927"/>
    </source>
</evidence>
<dbReference type="PANTHER" id="PTHR11200">
    <property type="entry name" value="INOSITOL 5-PHOSPHATASE"/>
    <property type="match status" value="1"/>
</dbReference>
<evidence type="ECO:0000256" key="2">
    <source>
        <dbReference type="ARBA" id="ARBA00008943"/>
    </source>
</evidence>
<dbReference type="OrthoDB" id="405996at2759"/>
<dbReference type="FunFam" id="3.60.10.10:FF:000029">
    <property type="entry name" value="Inositol polyphosphate 5-phosphatase"/>
    <property type="match status" value="1"/>
</dbReference>
<evidence type="ECO:0000256" key="3">
    <source>
        <dbReference type="ARBA" id="ARBA00009678"/>
    </source>
</evidence>
<evidence type="ECO:0000256" key="7">
    <source>
        <dbReference type="ARBA" id="ARBA00022583"/>
    </source>
</evidence>
<dbReference type="SMART" id="SM00128">
    <property type="entry name" value="IPPc"/>
    <property type="match status" value="1"/>
</dbReference>
<evidence type="ECO:0000256" key="5">
    <source>
        <dbReference type="ARBA" id="ARBA00022448"/>
    </source>
</evidence>
<keyword evidence="13" id="KW-1185">Reference proteome</keyword>
<dbReference type="InterPro" id="IPR046985">
    <property type="entry name" value="IP5"/>
</dbReference>
<dbReference type="Proteomes" id="UP000750334">
    <property type="component" value="Unassembled WGS sequence"/>
</dbReference>
<dbReference type="Pfam" id="PF22669">
    <property type="entry name" value="Exo_endo_phos2"/>
    <property type="match status" value="1"/>
</dbReference>
<comment type="similarity">
    <text evidence="2">Belongs to the synaptojanin family.</text>
</comment>
<feature type="compositionally biased region" description="Polar residues" evidence="10">
    <location>
        <begin position="957"/>
        <end position="972"/>
    </location>
</feature>
<dbReference type="InterPro" id="IPR000300">
    <property type="entry name" value="IPPc"/>
</dbReference>
<keyword evidence="7" id="KW-0254">Endocytosis</keyword>
<sequence length="1071" mass="122430">MLILLSTERRERKIAIVSESYALLFEPIRDKITKKLSCAIELIPKEDLQHHRFKRLSPHEVINKIYAVDFFCLNDNSWDFIELDHSGKPIAGDLNDLHEQQLSRHPCYDIRKLMSNGSFYYSNDFDLTSTLQNRGFKSKGSINEDTTEEEYMWNSFLMEEIIAYRDRLDSQTKQILDHEGFLTTVIRGFAETFITYIKRLKISLTVISKQSWKRAGTRFNARGIDDEGNVANFVETELIMYSNEYCYSFTQIRGSVPVFWEQDAAIMNAKVQITRSIEATQPAFDEHFAKLIHKYGPVNIINLLSTKSNEIELSRRYRSHLQKSEKLGFSKNVYLTEFDFHRETAQDGFRAAKNILPLIKDALLTEGYFCYDVQEDHIVSEQNGIFRTNCLDCLDRTNLVQQLMSHELFKIFLKDVELINPRANVDESDFIKKHNTLWADQGDQISQIYTGTNALKSSYSRKGKMSFSGALSDAKKSVSRMYINNFMDKNKQQNIDALLGRLPNQKPVRLYDPVGDYINEELSKLSSQYTTTSNMNLLIGTYNVNGMSKRADLSKWLFPIGNKFKPDIVVLGLQEVIEMSASAILNADNTKGSFWEYVVKDCLNQYDEQYILLRVEQMTSLVILFFVKSDKVKYVKRVEGSTKKTGFGGMTGNKGAVAIRFEYGSTSFCFVNAHFSAGNSNIDERANDYLSINKNISFARSRKILDNDSVFWFGDLNYRVTLANEAVRKELEMKKEGYIDRLLKYDQLTQEIDSGVIFHDYCEPALQFRPTYKFDFGTDIYDTSEKQRTPSWTDRIVYKGDNLHPLAYSSAPLTISDHRPVYAAYRTDVSIVNEEKKHELSEKIYQNFKIKEESADAPSMIGTDDDNEDIELEAYLEKKHSNSVSPKRVPVRNTPPPLPPSSHSSSTISLASLTKREPRNIPDLPTRENSFFSIAPTPPTSRTKLLSSPKSSLSSRANSNQGNSYGPEQSLSKKGGVPPLVISRPSSAKPKQDDQRKQILLEPEETKTEHVEVQGTTKETKKAAPVVPIKKMSLENVSIDEITRKVPPVIPKKKANLEKFKLSQAEDQKRG</sequence>
<proteinExistence type="inferred from homology"/>
<dbReference type="InterPro" id="IPR036691">
    <property type="entry name" value="Endo/exonu/phosph_ase_sf"/>
</dbReference>
<feature type="region of interest" description="Disordered" evidence="10">
    <location>
        <begin position="878"/>
        <end position="1022"/>
    </location>
</feature>
<dbReference type="GO" id="GO:0043813">
    <property type="term" value="F:phosphatidylinositol-3,5-bisphosphate 5-phosphatase activity"/>
    <property type="evidence" value="ECO:0007669"/>
    <property type="project" value="TreeGrafter"/>
</dbReference>